<dbReference type="EMBL" id="CP001349">
    <property type="protein sequence ID" value="ACL56526.1"/>
    <property type="molecule type" value="Genomic_DNA"/>
</dbReference>
<dbReference type="AlphaFoldDB" id="B8INK0"/>
<dbReference type="KEGG" id="mno:Mnod_1534"/>
<evidence type="ECO:0000313" key="2">
    <source>
        <dbReference type="EMBL" id="ACL56526.1"/>
    </source>
</evidence>
<accession>B8INK0</accession>
<dbReference type="OrthoDB" id="8332525at2"/>
<proteinExistence type="predicted"/>
<keyword evidence="3" id="KW-1185">Reference proteome</keyword>
<protein>
    <submittedName>
        <fullName evidence="2">Methyl-accepting chemotaxis sensory transducer</fullName>
    </submittedName>
</protein>
<organism evidence="2 3">
    <name type="scientific">Methylobacterium nodulans (strain LMG 21967 / CNCM I-2342 / ORS 2060)</name>
    <dbReference type="NCBI Taxonomy" id="460265"/>
    <lineage>
        <taxon>Bacteria</taxon>
        <taxon>Pseudomonadati</taxon>
        <taxon>Pseudomonadota</taxon>
        <taxon>Alphaproteobacteria</taxon>
        <taxon>Hyphomicrobiales</taxon>
        <taxon>Methylobacteriaceae</taxon>
        <taxon>Methylobacterium</taxon>
    </lineage>
</organism>
<evidence type="ECO:0000313" key="3">
    <source>
        <dbReference type="Proteomes" id="UP000008207"/>
    </source>
</evidence>
<keyword evidence="1" id="KW-1133">Transmembrane helix</keyword>
<dbReference type="RefSeq" id="WP_015928221.1">
    <property type="nucleotide sequence ID" value="NC_011894.1"/>
</dbReference>
<feature type="transmembrane region" description="Helical" evidence="1">
    <location>
        <begin position="9"/>
        <end position="29"/>
    </location>
</feature>
<dbReference type="STRING" id="460265.Mnod_1534"/>
<sequence>MRIGIRSRLYAGFGSLVLITAGLGGFSLYQQSSIVGQFEQRARYDQRARTVFDAEAQATRLAGLSEIYRSTWSAERVPQMEEARHATETISATMAGGALSEERRQIYTRMRDEAQALKGELQRLAAAGSAIASEKAKLFTGGDELTRATDRLLAEIRARGDAAQVAQGALVEAAVLLVRVANWRFLATLDPKGPATFAMNAGKAEAALKSLRGRDPEGQFTGSIKAVEGSLALLLALQSSGKEEAGRGGESGKGRRPCDPVCEGSVWRPDHRAPLSEVDIRWSVAGF</sequence>
<dbReference type="HOGENOM" id="CLU_969122_0_0_5"/>
<dbReference type="eggNOG" id="COG2972">
    <property type="taxonomic scope" value="Bacteria"/>
</dbReference>
<evidence type="ECO:0000256" key="1">
    <source>
        <dbReference type="SAM" id="Phobius"/>
    </source>
</evidence>
<reference evidence="2 3" key="1">
    <citation type="submission" date="2009-01" db="EMBL/GenBank/DDBJ databases">
        <title>Complete sequence of chromosome of Methylobacterium nodulans ORS 2060.</title>
        <authorList>
            <consortium name="US DOE Joint Genome Institute"/>
            <person name="Lucas S."/>
            <person name="Copeland A."/>
            <person name="Lapidus A."/>
            <person name="Glavina del Rio T."/>
            <person name="Dalin E."/>
            <person name="Tice H."/>
            <person name="Bruce D."/>
            <person name="Goodwin L."/>
            <person name="Pitluck S."/>
            <person name="Sims D."/>
            <person name="Brettin T."/>
            <person name="Detter J.C."/>
            <person name="Han C."/>
            <person name="Larimer F."/>
            <person name="Land M."/>
            <person name="Hauser L."/>
            <person name="Kyrpides N."/>
            <person name="Ivanova N."/>
            <person name="Marx C.J."/>
            <person name="Richardson P."/>
        </authorList>
    </citation>
    <scope>NUCLEOTIDE SEQUENCE [LARGE SCALE GENOMIC DNA]</scope>
    <source>
        <strain evidence="3">LMG 21967 / CNCM I-2342 / ORS 2060</strain>
    </source>
</reference>
<gene>
    <name evidence="2" type="ordered locus">Mnod_1534</name>
</gene>
<keyword evidence="1" id="KW-0812">Transmembrane</keyword>
<keyword evidence="1" id="KW-0472">Membrane</keyword>
<name>B8INK0_METNO</name>
<dbReference type="Proteomes" id="UP000008207">
    <property type="component" value="Chromosome"/>
</dbReference>